<dbReference type="SMART" id="SM00387">
    <property type="entry name" value="HATPase_c"/>
    <property type="match status" value="1"/>
</dbReference>
<dbReference type="InterPro" id="IPR004358">
    <property type="entry name" value="Sig_transdc_His_kin-like_C"/>
</dbReference>
<dbReference type="PROSITE" id="PS50109">
    <property type="entry name" value="HIS_KIN"/>
    <property type="match status" value="1"/>
</dbReference>
<dbReference type="SUPFAM" id="SSF55785">
    <property type="entry name" value="PYP-like sensor domain (PAS domain)"/>
    <property type="match status" value="2"/>
</dbReference>
<dbReference type="GO" id="GO:0000155">
    <property type="term" value="F:phosphorelay sensor kinase activity"/>
    <property type="evidence" value="ECO:0007669"/>
    <property type="project" value="InterPro"/>
</dbReference>
<dbReference type="InterPro" id="IPR013656">
    <property type="entry name" value="PAS_4"/>
</dbReference>
<protein>
    <recommendedName>
        <fullName evidence="2">histidine kinase</fullName>
        <ecNumber evidence="2">2.7.13.3</ecNumber>
    </recommendedName>
</protein>
<dbReference type="Pfam" id="PF08448">
    <property type="entry name" value="PAS_4"/>
    <property type="match status" value="1"/>
</dbReference>
<evidence type="ECO:0000259" key="13">
    <source>
        <dbReference type="PROSITE" id="PS50112"/>
    </source>
</evidence>
<evidence type="ECO:0000256" key="4">
    <source>
        <dbReference type="ARBA" id="ARBA00022679"/>
    </source>
</evidence>
<dbReference type="InterPro" id="IPR001610">
    <property type="entry name" value="PAC"/>
</dbReference>
<dbReference type="InterPro" id="IPR000700">
    <property type="entry name" value="PAS-assoc_C"/>
</dbReference>
<dbReference type="PANTHER" id="PTHR43065">
    <property type="entry name" value="SENSOR HISTIDINE KINASE"/>
    <property type="match status" value="1"/>
</dbReference>
<dbReference type="Gene3D" id="3.30.565.10">
    <property type="entry name" value="Histidine kinase-like ATPase, C-terminal domain"/>
    <property type="match status" value="1"/>
</dbReference>
<dbReference type="InterPro" id="IPR013655">
    <property type="entry name" value="PAS_fold_3"/>
</dbReference>
<gene>
    <name evidence="15" type="ORF">AMYX_36120</name>
</gene>
<keyword evidence="4" id="KW-0808">Transferase</keyword>
<evidence type="ECO:0000256" key="7">
    <source>
        <dbReference type="ARBA" id="ARBA00022840"/>
    </source>
</evidence>
<evidence type="ECO:0000256" key="3">
    <source>
        <dbReference type="ARBA" id="ARBA00022553"/>
    </source>
</evidence>
<evidence type="ECO:0000256" key="5">
    <source>
        <dbReference type="ARBA" id="ARBA00022741"/>
    </source>
</evidence>
<dbReference type="CDD" id="cd00082">
    <property type="entry name" value="HisKA"/>
    <property type="match status" value="1"/>
</dbReference>
<keyword evidence="8" id="KW-0902">Two-component regulatory system</keyword>
<dbReference type="SMART" id="SM00086">
    <property type="entry name" value="PAC"/>
    <property type="match status" value="2"/>
</dbReference>
<evidence type="ECO:0000259" key="14">
    <source>
        <dbReference type="PROSITE" id="PS50113"/>
    </source>
</evidence>
<dbReference type="InterPro" id="IPR003594">
    <property type="entry name" value="HATPase_dom"/>
</dbReference>
<dbReference type="PROSITE" id="PS50110">
    <property type="entry name" value="RESPONSE_REGULATORY"/>
    <property type="match status" value="1"/>
</dbReference>
<evidence type="ECO:0000313" key="16">
    <source>
        <dbReference type="Proteomes" id="UP000503640"/>
    </source>
</evidence>
<dbReference type="InterPro" id="IPR000014">
    <property type="entry name" value="PAS"/>
</dbReference>
<evidence type="ECO:0000256" key="1">
    <source>
        <dbReference type="ARBA" id="ARBA00000085"/>
    </source>
</evidence>
<keyword evidence="3 9" id="KW-0597">Phosphoprotein</keyword>
<feature type="transmembrane region" description="Helical" evidence="10">
    <location>
        <begin position="284"/>
        <end position="303"/>
    </location>
</feature>
<dbReference type="InterPro" id="IPR036097">
    <property type="entry name" value="HisK_dim/P_sf"/>
</dbReference>
<dbReference type="Pfam" id="PF00512">
    <property type="entry name" value="HisKA"/>
    <property type="match status" value="1"/>
</dbReference>
<keyword evidence="7" id="KW-0067">ATP-binding</keyword>
<dbReference type="RefSeq" id="WP_176067820.1">
    <property type="nucleotide sequence ID" value="NZ_BJTG01000009.1"/>
</dbReference>
<evidence type="ECO:0000256" key="8">
    <source>
        <dbReference type="ARBA" id="ARBA00023012"/>
    </source>
</evidence>
<name>A0A7I9VR93_9BACT</name>
<feature type="transmembrane region" description="Helical" evidence="10">
    <location>
        <begin position="261"/>
        <end position="278"/>
    </location>
</feature>
<keyword evidence="10" id="KW-0472">Membrane</keyword>
<keyword evidence="10" id="KW-1133">Transmembrane helix</keyword>
<dbReference type="EC" id="2.7.13.3" evidence="2"/>
<keyword evidence="6" id="KW-0418">Kinase</keyword>
<dbReference type="Pfam" id="PF00072">
    <property type="entry name" value="Response_reg"/>
    <property type="match status" value="1"/>
</dbReference>
<dbReference type="SUPFAM" id="SSF52172">
    <property type="entry name" value="CheY-like"/>
    <property type="match status" value="1"/>
</dbReference>
<dbReference type="InterPro" id="IPR035965">
    <property type="entry name" value="PAS-like_dom_sf"/>
</dbReference>
<keyword evidence="16" id="KW-1185">Reference proteome</keyword>
<dbReference type="SUPFAM" id="SSF55874">
    <property type="entry name" value="ATPase domain of HSP90 chaperone/DNA topoisomerase II/histidine kinase"/>
    <property type="match status" value="1"/>
</dbReference>
<evidence type="ECO:0000256" key="9">
    <source>
        <dbReference type="PROSITE-ProRule" id="PRU00169"/>
    </source>
</evidence>
<dbReference type="PROSITE" id="PS50112">
    <property type="entry name" value="PAS"/>
    <property type="match status" value="2"/>
</dbReference>
<dbReference type="Proteomes" id="UP000503640">
    <property type="component" value="Unassembled WGS sequence"/>
</dbReference>
<feature type="domain" description="Histidine kinase" evidence="11">
    <location>
        <begin position="598"/>
        <end position="813"/>
    </location>
</feature>
<dbReference type="PANTHER" id="PTHR43065:SF46">
    <property type="entry name" value="C4-DICARBOXYLATE TRANSPORT SENSOR PROTEIN DCTB"/>
    <property type="match status" value="1"/>
</dbReference>
<keyword evidence="5" id="KW-0547">Nucleotide-binding</keyword>
<dbReference type="Gene3D" id="3.30.450.20">
    <property type="entry name" value="PAS domain"/>
    <property type="match status" value="4"/>
</dbReference>
<evidence type="ECO:0000256" key="2">
    <source>
        <dbReference type="ARBA" id="ARBA00012438"/>
    </source>
</evidence>
<dbReference type="InterPro" id="IPR003661">
    <property type="entry name" value="HisK_dim/P_dom"/>
</dbReference>
<dbReference type="SMART" id="SM00448">
    <property type="entry name" value="REC"/>
    <property type="match status" value="1"/>
</dbReference>
<dbReference type="CDD" id="cd17546">
    <property type="entry name" value="REC_hyHK_CKI1_RcsC-like"/>
    <property type="match status" value="1"/>
</dbReference>
<feature type="domain" description="PAS" evidence="13">
    <location>
        <begin position="327"/>
        <end position="389"/>
    </location>
</feature>
<comment type="caution">
    <text evidence="15">The sequence shown here is derived from an EMBL/GenBank/DDBJ whole genome shotgun (WGS) entry which is preliminary data.</text>
</comment>
<dbReference type="Pfam" id="PF02518">
    <property type="entry name" value="HATPase_c"/>
    <property type="match status" value="1"/>
</dbReference>
<feature type="domain" description="Response regulatory" evidence="12">
    <location>
        <begin position="834"/>
        <end position="954"/>
    </location>
</feature>
<sequence length="961" mass="102596">MAWRLAAGVLAIDLCVAALVAYPLRQELAQQRAAALASAGNLAHLLDDDLTAALDKIELAVHAAADEWERTPEAERAGPALDAFLERERARVPDLAGLRITDGAGVIRHGAPKALAGVGVSLADREFFGPLQAGAPAGTFVTKPYLGRLSGRQILAVARQLASPDGRFAGAVAGTFALERLSVLLSTLDVGPHGSVSVRARDLSLVARSGPPGDHVEFGSTSVSPELRRVVDAGLAHGTYDARAGADGFDRSFAFRKLSRYPFYVLVGLAPADYLAAWRRQSQLAGGLVVLFWCGTIAGAWFVHRAWRQRLQYERLLVERTERLRASEQRYRVVADNTHDWEFWAGTDGRPSYVSPSCFAISGHTAEEFLADPGLLRRLVHPDDRAVVEAHEREVKARPGPTQLTFRLVRPDGQARWIEHRCKPVVDAAGQPLGLRGSYQDIHTRKLAEEALAQEKERLAVTLRSIGDGVIATDLEQRVVLLNSVAERLTGWTAAEAEGRPLAEVFRIVHSETGAPVENPIAKALATGRIVELANHTSLLRRDGRSCVIADSGSPIRDRDSRIIGAVLVFRDITVQERAEQELARVQRVESLAVLAGGIAHDFNNLLTSIFGNLSYAREAVAGPPEVAEALADAEGASLRARSLTQQLLTFARGGAPVKEQVDLAELVEETARFAAHGSGTACQFDLAPGLAAVVDAGQIGQVVQNLVLNGIQAMASGGTLRISGAPCAVPAVNPFALPPGRYVRLTVQDQGPGIAPEVLPRIFDPFFTTKAEGNGLGLSICHSIVLKHDGHIEAASRPGEGAAFHVYLPASDAAAEPLEAAAAEPPAPAGGRRVLVMDDEDAIRALVARTLRPLDYEVVGARDGQEALAQYARAQEEGRPFAAVLMDLTIPGGMGGKEAIAKLRALDPGVVAIVSSGYSTDPVMAHHADHGFRGVLVKPYLAEDLRRVLSRVLGSSRAQG</sequence>
<keyword evidence="10" id="KW-0812">Transmembrane</keyword>
<dbReference type="Pfam" id="PF08447">
    <property type="entry name" value="PAS_3"/>
    <property type="match status" value="1"/>
</dbReference>
<dbReference type="CDD" id="cd12914">
    <property type="entry name" value="PDC1_DGC_like"/>
    <property type="match status" value="1"/>
</dbReference>
<accession>A0A7I9VR93</accession>
<reference evidence="16" key="1">
    <citation type="journal article" date="2020" name="Appl. Environ. Microbiol.">
        <title>Diazotrophic Anaeromyxobacter Isolates from Soils.</title>
        <authorList>
            <person name="Masuda Y."/>
            <person name="Yamanaka H."/>
            <person name="Xu Z.X."/>
            <person name="Shiratori Y."/>
            <person name="Aono T."/>
            <person name="Amachi S."/>
            <person name="Senoo K."/>
            <person name="Itoh H."/>
        </authorList>
    </citation>
    <scope>NUCLEOTIDE SEQUENCE [LARGE SCALE GENOMIC DNA]</scope>
    <source>
        <strain evidence="16">R267</strain>
    </source>
</reference>
<proteinExistence type="predicted"/>
<evidence type="ECO:0000313" key="15">
    <source>
        <dbReference type="EMBL" id="GEJ58871.1"/>
    </source>
</evidence>
<dbReference type="SMART" id="SM00091">
    <property type="entry name" value="PAS"/>
    <property type="match status" value="2"/>
</dbReference>
<dbReference type="PROSITE" id="PS50113">
    <property type="entry name" value="PAC"/>
    <property type="match status" value="2"/>
</dbReference>
<dbReference type="GO" id="GO:0005524">
    <property type="term" value="F:ATP binding"/>
    <property type="evidence" value="ECO:0007669"/>
    <property type="project" value="UniProtKB-KW"/>
</dbReference>
<dbReference type="AlphaFoldDB" id="A0A7I9VR93"/>
<evidence type="ECO:0000256" key="10">
    <source>
        <dbReference type="SAM" id="Phobius"/>
    </source>
</evidence>
<dbReference type="InterPro" id="IPR011006">
    <property type="entry name" value="CheY-like_superfamily"/>
</dbReference>
<dbReference type="InterPro" id="IPR005467">
    <property type="entry name" value="His_kinase_dom"/>
</dbReference>
<comment type="catalytic activity">
    <reaction evidence="1">
        <text>ATP + protein L-histidine = ADP + protein N-phospho-L-histidine.</text>
        <dbReference type="EC" id="2.7.13.3"/>
    </reaction>
</comment>
<dbReference type="SMART" id="SM00388">
    <property type="entry name" value="HisKA"/>
    <property type="match status" value="1"/>
</dbReference>
<dbReference type="PRINTS" id="PR00344">
    <property type="entry name" value="BCTRLSENSOR"/>
</dbReference>
<organism evidence="15 16">
    <name type="scientific">Anaeromyxobacter diazotrophicus</name>
    <dbReference type="NCBI Taxonomy" id="2590199"/>
    <lineage>
        <taxon>Bacteria</taxon>
        <taxon>Pseudomonadati</taxon>
        <taxon>Myxococcota</taxon>
        <taxon>Myxococcia</taxon>
        <taxon>Myxococcales</taxon>
        <taxon>Cystobacterineae</taxon>
        <taxon>Anaeromyxobacteraceae</taxon>
        <taxon>Anaeromyxobacter</taxon>
    </lineage>
</organism>
<dbReference type="SUPFAM" id="SSF47384">
    <property type="entry name" value="Homodimeric domain of signal transducing histidine kinase"/>
    <property type="match status" value="1"/>
</dbReference>
<evidence type="ECO:0000259" key="11">
    <source>
        <dbReference type="PROSITE" id="PS50109"/>
    </source>
</evidence>
<feature type="domain" description="PAC" evidence="14">
    <location>
        <begin position="533"/>
        <end position="585"/>
    </location>
</feature>
<dbReference type="CDD" id="cd00130">
    <property type="entry name" value="PAS"/>
    <property type="match status" value="2"/>
</dbReference>
<dbReference type="Gene3D" id="1.10.287.130">
    <property type="match status" value="1"/>
</dbReference>
<feature type="modified residue" description="4-aspartylphosphate" evidence="9">
    <location>
        <position position="888"/>
    </location>
</feature>
<evidence type="ECO:0000256" key="6">
    <source>
        <dbReference type="ARBA" id="ARBA00022777"/>
    </source>
</evidence>
<feature type="domain" description="PAC" evidence="14">
    <location>
        <begin position="402"/>
        <end position="454"/>
    </location>
</feature>
<dbReference type="InterPro" id="IPR036890">
    <property type="entry name" value="HATPase_C_sf"/>
</dbReference>
<dbReference type="CDD" id="cd12915">
    <property type="entry name" value="PDC2_DGC_like"/>
    <property type="match status" value="1"/>
</dbReference>
<feature type="domain" description="PAS" evidence="13">
    <location>
        <begin position="455"/>
        <end position="528"/>
    </location>
</feature>
<evidence type="ECO:0000259" key="12">
    <source>
        <dbReference type="PROSITE" id="PS50110"/>
    </source>
</evidence>
<dbReference type="InterPro" id="IPR001789">
    <property type="entry name" value="Sig_transdc_resp-reg_receiver"/>
</dbReference>
<dbReference type="Gene3D" id="3.40.50.2300">
    <property type="match status" value="1"/>
</dbReference>
<dbReference type="NCBIfam" id="TIGR00229">
    <property type="entry name" value="sensory_box"/>
    <property type="match status" value="2"/>
</dbReference>
<dbReference type="EMBL" id="BJTG01000009">
    <property type="protein sequence ID" value="GEJ58871.1"/>
    <property type="molecule type" value="Genomic_DNA"/>
</dbReference>